<dbReference type="Pfam" id="PF00756">
    <property type="entry name" value="Esterase"/>
    <property type="match status" value="1"/>
</dbReference>
<sequence length="301" mass="31913">MIGAARLALSLGLLAILAAPATAQPDMARPAPENIADRGSALYRFEEVRLDSADGARHYRLRVAIPRRAPPAQGYPVAWLLDGKAALPHIDETLLAELDAAGPPVIVAVGHDTPLRLDGPERRYDYTPRIGSSDPRGRPGGGADAFLDLIEDRMMPKVAAAAHIDRRRQLIWGHSLGGLFVLHAFMTRPKLFSGYYAASPSLWWDEAAIVRRAAEPAAGRPCACGVVLAGGKIDDDRIRARRGFAAAMPDGAAVAGFLAHLGQRTSVVPRQVELPGMGHGETLGATVAPALRMAAGIVDDA</sequence>
<feature type="chain" id="PRO_5015969987" evidence="4">
    <location>
        <begin position="24"/>
        <end position="301"/>
    </location>
</feature>
<gene>
    <name evidence="5" type="ORF">DI569_13660</name>
</gene>
<dbReference type="PANTHER" id="PTHR40841">
    <property type="entry name" value="SIDEROPHORE TRIACETYLFUSARININE C ESTERASE"/>
    <property type="match status" value="1"/>
</dbReference>
<dbReference type="InterPro" id="IPR000801">
    <property type="entry name" value="Esterase-like"/>
</dbReference>
<dbReference type="PANTHER" id="PTHR40841:SF2">
    <property type="entry name" value="SIDEROPHORE-DEGRADING ESTERASE (EUROFUNG)"/>
    <property type="match status" value="1"/>
</dbReference>
<dbReference type="AlphaFoldDB" id="A0A2W5MTE8"/>
<proteinExistence type="inferred from homology"/>
<dbReference type="SUPFAM" id="SSF53474">
    <property type="entry name" value="alpha/beta-Hydrolases"/>
    <property type="match status" value="1"/>
</dbReference>
<dbReference type="EMBL" id="QFPJ01000040">
    <property type="protein sequence ID" value="PZQ20973.1"/>
    <property type="molecule type" value="Genomic_DNA"/>
</dbReference>
<dbReference type="Proteomes" id="UP000248597">
    <property type="component" value="Unassembled WGS sequence"/>
</dbReference>
<keyword evidence="4" id="KW-0732">Signal</keyword>
<reference evidence="5 6" key="1">
    <citation type="submission" date="2017-08" db="EMBL/GenBank/DDBJ databases">
        <title>Infants hospitalized years apart are colonized by the same room-sourced microbial strains.</title>
        <authorList>
            <person name="Brooks B."/>
            <person name="Olm M.R."/>
            <person name="Firek B.A."/>
            <person name="Baker R."/>
            <person name="Thomas B.C."/>
            <person name="Morowitz M.J."/>
            <person name="Banfield J.F."/>
        </authorList>
    </citation>
    <scope>NUCLEOTIDE SEQUENCE [LARGE SCALE GENOMIC DNA]</scope>
    <source>
        <strain evidence="5">S2_005_003_R2_47</strain>
    </source>
</reference>
<evidence type="ECO:0000256" key="3">
    <source>
        <dbReference type="SAM" id="MobiDB-lite"/>
    </source>
</evidence>
<dbReference type="GO" id="GO:0016788">
    <property type="term" value="F:hydrolase activity, acting on ester bonds"/>
    <property type="evidence" value="ECO:0007669"/>
    <property type="project" value="TreeGrafter"/>
</dbReference>
<comment type="similarity">
    <text evidence="1">Belongs to the esterase D family.</text>
</comment>
<comment type="caution">
    <text evidence="5">The sequence shown here is derived from an EMBL/GenBank/DDBJ whole genome shotgun (WGS) entry which is preliminary data.</text>
</comment>
<evidence type="ECO:0000256" key="1">
    <source>
        <dbReference type="ARBA" id="ARBA00005622"/>
    </source>
</evidence>
<protein>
    <submittedName>
        <fullName evidence="5">Alpha/beta hydrolase</fullName>
    </submittedName>
</protein>
<name>A0A2W5MTE8_SPHMC</name>
<dbReference type="Gene3D" id="3.40.50.1820">
    <property type="entry name" value="alpha/beta hydrolase"/>
    <property type="match status" value="1"/>
</dbReference>
<accession>A0A2W5MTE8</accession>
<evidence type="ECO:0000313" key="6">
    <source>
        <dbReference type="Proteomes" id="UP000248597"/>
    </source>
</evidence>
<evidence type="ECO:0000256" key="4">
    <source>
        <dbReference type="SAM" id="SignalP"/>
    </source>
</evidence>
<organism evidence="5 6">
    <name type="scientific">Sphingopyxis macrogoltabida</name>
    <name type="common">Sphingomonas macrogoltabidus</name>
    <dbReference type="NCBI Taxonomy" id="33050"/>
    <lineage>
        <taxon>Bacteria</taxon>
        <taxon>Pseudomonadati</taxon>
        <taxon>Pseudomonadota</taxon>
        <taxon>Alphaproteobacteria</taxon>
        <taxon>Sphingomonadales</taxon>
        <taxon>Sphingomonadaceae</taxon>
        <taxon>Sphingopyxis</taxon>
    </lineage>
</organism>
<keyword evidence="2 5" id="KW-0378">Hydrolase</keyword>
<evidence type="ECO:0000313" key="5">
    <source>
        <dbReference type="EMBL" id="PZQ20973.1"/>
    </source>
</evidence>
<feature type="signal peptide" evidence="4">
    <location>
        <begin position="1"/>
        <end position="23"/>
    </location>
</feature>
<feature type="region of interest" description="Disordered" evidence="3">
    <location>
        <begin position="118"/>
        <end position="141"/>
    </location>
</feature>
<evidence type="ECO:0000256" key="2">
    <source>
        <dbReference type="ARBA" id="ARBA00022801"/>
    </source>
</evidence>
<dbReference type="InterPro" id="IPR052558">
    <property type="entry name" value="Siderophore_Hydrolase_D"/>
</dbReference>
<dbReference type="InterPro" id="IPR029058">
    <property type="entry name" value="AB_hydrolase_fold"/>
</dbReference>